<dbReference type="Proteomes" id="UP001286313">
    <property type="component" value="Unassembled WGS sequence"/>
</dbReference>
<organism evidence="1 2">
    <name type="scientific">Petrolisthes cinctipes</name>
    <name type="common">Flat porcelain crab</name>
    <dbReference type="NCBI Taxonomy" id="88211"/>
    <lineage>
        <taxon>Eukaryota</taxon>
        <taxon>Metazoa</taxon>
        <taxon>Ecdysozoa</taxon>
        <taxon>Arthropoda</taxon>
        <taxon>Crustacea</taxon>
        <taxon>Multicrustacea</taxon>
        <taxon>Malacostraca</taxon>
        <taxon>Eumalacostraca</taxon>
        <taxon>Eucarida</taxon>
        <taxon>Decapoda</taxon>
        <taxon>Pleocyemata</taxon>
        <taxon>Anomura</taxon>
        <taxon>Galatheoidea</taxon>
        <taxon>Porcellanidae</taxon>
        <taxon>Petrolisthes</taxon>
    </lineage>
</organism>
<dbReference type="EMBL" id="JAWQEG010003790">
    <property type="protein sequence ID" value="KAK3864458.1"/>
    <property type="molecule type" value="Genomic_DNA"/>
</dbReference>
<dbReference type="AlphaFoldDB" id="A0AAE1K6T7"/>
<sequence length="67" mass="7324">MSEEDEPSLMSISSVVSGVTDVATSVSIGVGGVVHSVAAGRTLLTSDMVWVMWYRTCRRVWGEQYTR</sequence>
<gene>
    <name evidence="1" type="ORF">Pcinc_029859</name>
</gene>
<proteinExistence type="predicted"/>
<reference evidence="1" key="1">
    <citation type="submission" date="2023-10" db="EMBL/GenBank/DDBJ databases">
        <title>Genome assemblies of two species of porcelain crab, Petrolisthes cinctipes and Petrolisthes manimaculis (Anomura: Porcellanidae).</title>
        <authorList>
            <person name="Angst P."/>
        </authorList>
    </citation>
    <scope>NUCLEOTIDE SEQUENCE</scope>
    <source>
        <strain evidence="1">PB745_01</strain>
        <tissue evidence="1">Gill</tissue>
    </source>
</reference>
<accession>A0AAE1K6T7</accession>
<name>A0AAE1K6T7_PETCI</name>
<evidence type="ECO:0000313" key="1">
    <source>
        <dbReference type="EMBL" id="KAK3864458.1"/>
    </source>
</evidence>
<keyword evidence="2" id="KW-1185">Reference proteome</keyword>
<comment type="caution">
    <text evidence="1">The sequence shown here is derived from an EMBL/GenBank/DDBJ whole genome shotgun (WGS) entry which is preliminary data.</text>
</comment>
<protein>
    <submittedName>
        <fullName evidence="1">Uncharacterized protein</fullName>
    </submittedName>
</protein>
<evidence type="ECO:0000313" key="2">
    <source>
        <dbReference type="Proteomes" id="UP001286313"/>
    </source>
</evidence>